<gene>
    <name evidence="2" type="ORF">GCM10025789_28960</name>
</gene>
<sequence length="81" mass="9418">MAKSIDPTLAARLREESERMREREFPAEARPSRPNRSKVYSIRLSEEEQARVQEVADAKHLPASTLVRSWILDRLKQEKTA</sequence>
<dbReference type="Proteomes" id="UP001501521">
    <property type="component" value="Unassembled WGS sequence"/>
</dbReference>
<feature type="region of interest" description="Disordered" evidence="1">
    <location>
        <begin position="1"/>
        <end position="36"/>
    </location>
</feature>
<name>A0ABP9FPK9_9ACTN</name>
<protein>
    <recommendedName>
        <fullName evidence="4">CopG family transcriptional regulator</fullName>
    </recommendedName>
</protein>
<dbReference type="InterPro" id="IPR046257">
    <property type="entry name" value="DUF6290"/>
</dbReference>
<evidence type="ECO:0000313" key="3">
    <source>
        <dbReference type="Proteomes" id="UP001501521"/>
    </source>
</evidence>
<organism evidence="2 3">
    <name type="scientific">Tessaracoccus lubricantis</name>
    <dbReference type="NCBI Taxonomy" id="545543"/>
    <lineage>
        <taxon>Bacteria</taxon>
        <taxon>Bacillati</taxon>
        <taxon>Actinomycetota</taxon>
        <taxon>Actinomycetes</taxon>
        <taxon>Propionibacteriales</taxon>
        <taxon>Propionibacteriaceae</taxon>
        <taxon>Tessaracoccus</taxon>
    </lineage>
</organism>
<keyword evidence="3" id="KW-1185">Reference proteome</keyword>
<evidence type="ECO:0008006" key="4">
    <source>
        <dbReference type="Google" id="ProtNLM"/>
    </source>
</evidence>
<accession>A0ABP9FPK9</accession>
<proteinExistence type="predicted"/>
<evidence type="ECO:0000256" key="1">
    <source>
        <dbReference type="SAM" id="MobiDB-lite"/>
    </source>
</evidence>
<reference evidence="3" key="1">
    <citation type="journal article" date="2019" name="Int. J. Syst. Evol. Microbiol.">
        <title>The Global Catalogue of Microorganisms (GCM) 10K type strain sequencing project: providing services to taxonomists for standard genome sequencing and annotation.</title>
        <authorList>
            <consortium name="The Broad Institute Genomics Platform"/>
            <consortium name="The Broad Institute Genome Sequencing Center for Infectious Disease"/>
            <person name="Wu L."/>
            <person name="Ma J."/>
        </authorList>
    </citation>
    <scope>NUCLEOTIDE SEQUENCE [LARGE SCALE GENOMIC DNA]</scope>
    <source>
        <strain evidence="3">JCM 19125</strain>
    </source>
</reference>
<dbReference type="EMBL" id="BAABLV010000043">
    <property type="protein sequence ID" value="GAA4907692.1"/>
    <property type="molecule type" value="Genomic_DNA"/>
</dbReference>
<feature type="compositionally biased region" description="Basic and acidic residues" evidence="1">
    <location>
        <begin position="12"/>
        <end position="31"/>
    </location>
</feature>
<evidence type="ECO:0000313" key="2">
    <source>
        <dbReference type="EMBL" id="GAA4907692.1"/>
    </source>
</evidence>
<comment type="caution">
    <text evidence="2">The sequence shown here is derived from an EMBL/GenBank/DDBJ whole genome shotgun (WGS) entry which is preliminary data.</text>
</comment>
<dbReference type="Pfam" id="PF19807">
    <property type="entry name" value="DUF6290"/>
    <property type="match status" value="1"/>
</dbReference>